<evidence type="ECO:0000256" key="6">
    <source>
        <dbReference type="ARBA" id="ARBA00022692"/>
    </source>
</evidence>
<evidence type="ECO:0000256" key="5">
    <source>
        <dbReference type="ARBA" id="ARBA00022496"/>
    </source>
</evidence>
<dbReference type="Gene3D" id="2.170.130.10">
    <property type="entry name" value="TonB-dependent receptor, plug domain"/>
    <property type="match status" value="1"/>
</dbReference>
<dbReference type="InterPro" id="IPR011662">
    <property type="entry name" value="Secretin/TonB_short_N"/>
</dbReference>
<dbReference type="InterPro" id="IPR000531">
    <property type="entry name" value="Beta-barrel_TonB"/>
</dbReference>
<keyword evidence="5" id="KW-0406">Ion transport</keyword>
<dbReference type="InterPro" id="IPR037066">
    <property type="entry name" value="Plug_dom_sf"/>
</dbReference>
<dbReference type="AlphaFoldDB" id="A0A2N0WFG9"/>
<dbReference type="PROSITE" id="PS52016">
    <property type="entry name" value="TONB_DEPENDENT_REC_3"/>
    <property type="match status" value="1"/>
</dbReference>
<dbReference type="InterPro" id="IPR039426">
    <property type="entry name" value="TonB-dep_rcpt-like"/>
</dbReference>
<keyword evidence="11 12" id="KW-0998">Cell outer membrane</keyword>
<organism evidence="15 16">
    <name type="scientific">Acinetobacter proteolyticus</name>
    <dbReference type="NCBI Taxonomy" id="1776741"/>
    <lineage>
        <taxon>Bacteria</taxon>
        <taxon>Pseudomonadati</taxon>
        <taxon>Pseudomonadota</taxon>
        <taxon>Gammaproteobacteria</taxon>
        <taxon>Moraxellales</taxon>
        <taxon>Moraxellaceae</taxon>
        <taxon>Acinetobacter</taxon>
    </lineage>
</organism>
<dbReference type="GO" id="GO:0015344">
    <property type="term" value="F:siderophore uptake transmembrane transporter activity"/>
    <property type="evidence" value="ECO:0007669"/>
    <property type="project" value="TreeGrafter"/>
</dbReference>
<comment type="subcellular location">
    <subcellularLocation>
        <location evidence="1 12">Cell outer membrane</location>
        <topology evidence="1 12">Multi-pass membrane protein</topology>
    </subcellularLocation>
</comment>
<dbReference type="GO" id="GO:0038023">
    <property type="term" value="F:signaling receptor activity"/>
    <property type="evidence" value="ECO:0007669"/>
    <property type="project" value="InterPro"/>
</dbReference>
<dbReference type="GO" id="GO:0015891">
    <property type="term" value="P:siderophore transport"/>
    <property type="evidence" value="ECO:0007669"/>
    <property type="project" value="InterPro"/>
</dbReference>
<dbReference type="NCBIfam" id="TIGR01783">
    <property type="entry name" value="TonB-siderophor"/>
    <property type="match status" value="1"/>
</dbReference>
<dbReference type="Pfam" id="PF07715">
    <property type="entry name" value="Plug"/>
    <property type="match status" value="1"/>
</dbReference>
<comment type="similarity">
    <text evidence="2 12 13">Belongs to the TonB-dependent receptor family.</text>
</comment>
<dbReference type="InterPro" id="IPR010105">
    <property type="entry name" value="TonB_sidphr_rcpt"/>
</dbReference>
<sequence length="830" mass="92825">MKDYQAKTTLALAVRAILWGMPLSIVSIATTSAYAANVYQISISSTTLDQALKQLAIQTGTTISYDSTTLSKIKSASLKGNYSVETALETLLKPHAFEAIKVANAGYSIQAKATVAAVEPKVVQLEAIRTRADQAQNSNSQHESNSTQLPTISIKAASQNMTNVGKQTQNIKDVPQSVTVMSRQRLDEQGLKTLDDVMVQTTGVTREQLWLNNNYSARGLKIENIRYDGGSTSSLEDRSNSADMAQYDAVEVLRGADGLFGAGEAGGVINLTSKRPKAETEINGSISAGSWNNYRGEFDATGSLTEDQSVKGRLVTVFQDRDFFYKPTQSRREMVYGALSFDLLPETTLSTGVSYQKDKVDAFNASLPRWEDGADLHLPRSTTMGAPWGWIERKNTSFFANLQHQINDDWKTQLNVRHNIGNDAINSAEMEGAVSYDTHQSQWWRYQDDTRFKETTMDLNLQGSFNLFEQKHDLILGIDHSNNQKDYRLNWTYYADGDAFNRVAPPEWDYPALSWATNTTNKNNKSALYGSLKLRPIDDLALILGGRYTFKDELTINNHNSNIENTYTEDKKFVPYYGITYDILPSTTAYASFAEIYKNQRNYLTAADGPGLEPLTGRNIEFGIKHQINPNLLASIAYFDIKKEKEKVYNTYTSIPNSNSLCCYIGTGSMESKGVDVELNGNISPDWNLSVGYTYNKNEKKDNTENPYNSYTPKNLLKIWTTYQLDQIVDGLEIGGGVIAQSKNYAAGSVREFNPVTQKFDGAWKSIELVQPNYAIWSARVAYDINPQWNIALNLNNIFDKTYYSTIGYPGYGNFYGEPRNFLLTLKASY</sequence>
<keyword evidence="3 12" id="KW-0813">Transport</keyword>
<evidence type="ECO:0000256" key="11">
    <source>
        <dbReference type="ARBA" id="ARBA00023237"/>
    </source>
</evidence>
<evidence type="ECO:0000313" key="15">
    <source>
        <dbReference type="EMBL" id="PKF33807.1"/>
    </source>
</evidence>
<evidence type="ECO:0000256" key="4">
    <source>
        <dbReference type="ARBA" id="ARBA00022452"/>
    </source>
</evidence>
<evidence type="ECO:0000259" key="14">
    <source>
        <dbReference type="SMART" id="SM00965"/>
    </source>
</evidence>
<keyword evidence="6 12" id="KW-0812">Transmembrane</keyword>
<keyword evidence="8 13" id="KW-0798">TonB box</keyword>
<dbReference type="PANTHER" id="PTHR32552">
    <property type="entry name" value="FERRICHROME IRON RECEPTOR-RELATED"/>
    <property type="match status" value="1"/>
</dbReference>
<gene>
    <name evidence="15" type="ORF">CW311_08130</name>
</gene>
<keyword evidence="10 15" id="KW-0675">Receptor</keyword>
<dbReference type="PANTHER" id="PTHR32552:SF74">
    <property type="entry name" value="HYDROXAMATE SIDEROPHORE RECEPTOR FHUE"/>
    <property type="match status" value="1"/>
</dbReference>
<feature type="domain" description="Secretin/TonB short N-terminal" evidence="14">
    <location>
        <begin position="61"/>
        <end position="112"/>
    </location>
</feature>
<evidence type="ECO:0000256" key="8">
    <source>
        <dbReference type="ARBA" id="ARBA00023077"/>
    </source>
</evidence>
<dbReference type="SUPFAM" id="SSF56935">
    <property type="entry name" value="Porins"/>
    <property type="match status" value="1"/>
</dbReference>
<keyword evidence="9 12" id="KW-0472">Membrane</keyword>
<keyword evidence="7" id="KW-0408">Iron</keyword>
<comment type="caution">
    <text evidence="15">The sequence shown here is derived from an EMBL/GenBank/DDBJ whole genome shotgun (WGS) entry which is preliminary data.</text>
</comment>
<keyword evidence="5" id="KW-0410">Iron transport</keyword>
<dbReference type="InterPro" id="IPR036942">
    <property type="entry name" value="Beta-barrel_TonB_sf"/>
</dbReference>
<evidence type="ECO:0000256" key="3">
    <source>
        <dbReference type="ARBA" id="ARBA00022448"/>
    </source>
</evidence>
<evidence type="ECO:0000256" key="2">
    <source>
        <dbReference type="ARBA" id="ARBA00009810"/>
    </source>
</evidence>
<dbReference type="Proteomes" id="UP000233553">
    <property type="component" value="Unassembled WGS sequence"/>
</dbReference>
<evidence type="ECO:0000256" key="10">
    <source>
        <dbReference type="ARBA" id="ARBA00023170"/>
    </source>
</evidence>
<reference evidence="15 16" key="1">
    <citation type="submission" date="2017-12" db="EMBL/GenBank/DDBJ databases">
        <title>Draft Genome sequences of multiple microbial strains isolated from spacecraft associated surfaces.</title>
        <authorList>
            <person name="Seuylemezian A."/>
            <person name="Vaishampayan P."/>
            <person name="Venkateswaran K."/>
        </authorList>
    </citation>
    <scope>NUCLEOTIDE SEQUENCE [LARGE SCALE GENOMIC DNA]</scope>
    <source>
        <strain evidence="15 16">2P01AA</strain>
    </source>
</reference>
<name>A0A2N0WFG9_9GAMM</name>
<accession>A0A2N0WFG9</accession>
<dbReference type="InterPro" id="IPR012910">
    <property type="entry name" value="Plug_dom"/>
</dbReference>
<evidence type="ECO:0000256" key="12">
    <source>
        <dbReference type="PROSITE-ProRule" id="PRU01360"/>
    </source>
</evidence>
<evidence type="ECO:0000256" key="13">
    <source>
        <dbReference type="RuleBase" id="RU003357"/>
    </source>
</evidence>
<proteinExistence type="inferred from homology"/>
<keyword evidence="4 12" id="KW-1134">Transmembrane beta strand</keyword>
<dbReference type="Gene3D" id="2.40.170.20">
    <property type="entry name" value="TonB-dependent receptor, beta-barrel domain"/>
    <property type="match status" value="1"/>
</dbReference>
<dbReference type="Pfam" id="PF07660">
    <property type="entry name" value="STN"/>
    <property type="match status" value="1"/>
</dbReference>
<dbReference type="Gene3D" id="3.55.50.30">
    <property type="match status" value="1"/>
</dbReference>
<evidence type="ECO:0000256" key="7">
    <source>
        <dbReference type="ARBA" id="ARBA00023004"/>
    </source>
</evidence>
<dbReference type="CDD" id="cd01347">
    <property type="entry name" value="ligand_gated_channel"/>
    <property type="match status" value="1"/>
</dbReference>
<evidence type="ECO:0000256" key="9">
    <source>
        <dbReference type="ARBA" id="ARBA00023136"/>
    </source>
</evidence>
<evidence type="ECO:0000256" key="1">
    <source>
        <dbReference type="ARBA" id="ARBA00004571"/>
    </source>
</evidence>
<evidence type="ECO:0000313" key="16">
    <source>
        <dbReference type="Proteomes" id="UP000233553"/>
    </source>
</evidence>
<dbReference type="RefSeq" id="WP_101236209.1">
    <property type="nucleotide sequence ID" value="NZ_PISJ01000012.1"/>
</dbReference>
<dbReference type="SMART" id="SM00965">
    <property type="entry name" value="STN"/>
    <property type="match status" value="1"/>
</dbReference>
<dbReference type="Pfam" id="PF00593">
    <property type="entry name" value="TonB_dep_Rec_b-barrel"/>
    <property type="match status" value="1"/>
</dbReference>
<dbReference type="EMBL" id="PISJ01000012">
    <property type="protein sequence ID" value="PKF33807.1"/>
    <property type="molecule type" value="Genomic_DNA"/>
</dbReference>
<protein>
    <submittedName>
        <fullName evidence="15">TonB-dependent siderophore receptor</fullName>
    </submittedName>
</protein>
<dbReference type="GO" id="GO:0009279">
    <property type="term" value="C:cell outer membrane"/>
    <property type="evidence" value="ECO:0007669"/>
    <property type="project" value="UniProtKB-SubCell"/>
</dbReference>